<evidence type="ECO:0000256" key="3">
    <source>
        <dbReference type="ARBA" id="ARBA00002787"/>
    </source>
</evidence>
<evidence type="ECO:0000256" key="9">
    <source>
        <dbReference type="ARBA" id="ARBA00022448"/>
    </source>
</evidence>
<dbReference type="GO" id="GO:0005743">
    <property type="term" value="C:mitochondrial inner membrane"/>
    <property type="evidence" value="ECO:0007669"/>
    <property type="project" value="UniProtKB-SubCell"/>
</dbReference>
<accession>A0A314L634</accession>
<sequence length="219" mass="25274">MSRNIVKEGVKKVGRLIKKDKFPILEGHPIAQKHGEEAVESVGDLKKAMKFADKAKKEFRIYRWSPDNPNQKPFLQSFFVDLPSCGPMLEDIYKRREYRQTPEDRKKLDGLYECILCACCSTSCPSYWWNPEEFLGPAALLHAYRWISDSRDDFANERLQAITEDQGRLYRCRTIKNCTACCPKSLSPANAINKMKTRHLTDKPVENLEAEPEPRFGQA</sequence>
<name>A0A314L634_NICAT</name>
<dbReference type="GO" id="GO:0008177">
    <property type="term" value="F:succinate dehydrogenase (quinone) activity"/>
    <property type="evidence" value="ECO:0007669"/>
    <property type="project" value="UniProtKB-EC"/>
</dbReference>
<dbReference type="FunFam" id="1.10.1060.10:FF:000001">
    <property type="entry name" value="Succinate dehydrogenase iron-sulfur subunit SdhB"/>
    <property type="match status" value="1"/>
</dbReference>
<evidence type="ECO:0000256" key="15">
    <source>
        <dbReference type="ARBA" id="ARBA00023002"/>
    </source>
</evidence>
<keyword evidence="10" id="KW-0004">4Fe-4S</keyword>
<dbReference type="InterPro" id="IPR017896">
    <property type="entry name" value="4Fe4S_Fe-S-bd"/>
</dbReference>
<evidence type="ECO:0000256" key="18">
    <source>
        <dbReference type="ARBA" id="ARBA00023291"/>
    </source>
</evidence>
<dbReference type="STRING" id="49451.A0A314L634"/>
<keyword evidence="15" id="KW-0560">Oxidoreductase</keyword>
<comment type="cofactor">
    <cofactor evidence="2">
        <name>[4Fe-4S] cluster</name>
        <dbReference type="ChEBI" id="CHEBI:49883"/>
    </cofactor>
</comment>
<dbReference type="Proteomes" id="UP000187609">
    <property type="component" value="Unassembled WGS sequence"/>
</dbReference>
<dbReference type="GO" id="GO:0006099">
    <property type="term" value="P:tricarboxylic acid cycle"/>
    <property type="evidence" value="ECO:0007669"/>
    <property type="project" value="UniProtKB-KW"/>
</dbReference>
<dbReference type="Gene3D" id="1.10.1060.10">
    <property type="entry name" value="Alpha-helical ferredoxin"/>
    <property type="match status" value="1"/>
</dbReference>
<comment type="catalytic activity">
    <reaction evidence="21">
        <text>a quinone + succinate = fumarate + a quinol</text>
        <dbReference type="Rhea" id="RHEA:40523"/>
        <dbReference type="ChEBI" id="CHEBI:24646"/>
        <dbReference type="ChEBI" id="CHEBI:29806"/>
        <dbReference type="ChEBI" id="CHEBI:30031"/>
        <dbReference type="ChEBI" id="CHEBI:132124"/>
        <dbReference type="EC" id="1.3.5.1"/>
    </reaction>
</comment>
<dbReference type="SMR" id="A0A314L634"/>
<evidence type="ECO:0000256" key="12">
    <source>
        <dbReference type="ARBA" id="ARBA00022714"/>
    </source>
</evidence>
<evidence type="ECO:0000256" key="10">
    <source>
        <dbReference type="ARBA" id="ARBA00022485"/>
    </source>
</evidence>
<dbReference type="SUPFAM" id="SSF46548">
    <property type="entry name" value="alpha-helical ferredoxin"/>
    <property type="match status" value="1"/>
</dbReference>
<keyword evidence="24" id="KW-1185">Reference proteome</keyword>
<feature type="domain" description="4Fe-4S ferredoxin-type" evidence="22">
    <location>
        <begin position="104"/>
        <end position="134"/>
    </location>
</feature>
<dbReference type="GO" id="GO:0022904">
    <property type="term" value="P:respiratory electron transport chain"/>
    <property type="evidence" value="ECO:0007669"/>
    <property type="project" value="TreeGrafter"/>
</dbReference>
<evidence type="ECO:0000259" key="22">
    <source>
        <dbReference type="PROSITE" id="PS51379"/>
    </source>
</evidence>
<evidence type="ECO:0000256" key="11">
    <source>
        <dbReference type="ARBA" id="ARBA00022532"/>
    </source>
</evidence>
<proteinExistence type="inferred from homology"/>
<keyword evidence="18" id="KW-0003">3Fe-4S</keyword>
<evidence type="ECO:0000256" key="19">
    <source>
        <dbReference type="ARBA" id="ARBA00033304"/>
    </source>
</evidence>
<reference evidence="23" key="1">
    <citation type="submission" date="2016-11" db="EMBL/GenBank/DDBJ databases">
        <title>The genome of Nicotiana attenuata.</title>
        <authorList>
            <person name="Xu S."/>
            <person name="Brockmoeller T."/>
            <person name="Gaquerel E."/>
            <person name="Navarro A."/>
            <person name="Kuhl H."/>
            <person name="Gase K."/>
            <person name="Ling Z."/>
            <person name="Zhou W."/>
            <person name="Kreitzer C."/>
            <person name="Stanke M."/>
            <person name="Tang H."/>
            <person name="Lyons E."/>
            <person name="Pandey P."/>
            <person name="Pandey S.P."/>
            <person name="Timmermann B."/>
            <person name="Baldwin I.T."/>
        </authorList>
    </citation>
    <scope>NUCLEOTIDE SEQUENCE [LARGE SCALE GENOMIC DNA]</scope>
    <source>
        <strain evidence="23">UT</strain>
    </source>
</reference>
<evidence type="ECO:0000313" key="24">
    <source>
        <dbReference type="Proteomes" id="UP000187609"/>
    </source>
</evidence>
<dbReference type="InterPro" id="IPR050573">
    <property type="entry name" value="SDH/FRD_Iron-Sulfur"/>
</dbReference>
<evidence type="ECO:0000256" key="16">
    <source>
        <dbReference type="ARBA" id="ARBA00023004"/>
    </source>
</evidence>
<dbReference type="GO" id="GO:0046872">
    <property type="term" value="F:metal ion binding"/>
    <property type="evidence" value="ECO:0007669"/>
    <property type="project" value="UniProtKB-KW"/>
</dbReference>
<keyword evidence="14" id="KW-0249">Electron transport</keyword>
<evidence type="ECO:0000313" key="23">
    <source>
        <dbReference type="EMBL" id="OIT37013.1"/>
    </source>
</evidence>
<evidence type="ECO:0000256" key="8">
    <source>
        <dbReference type="ARBA" id="ARBA00012792"/>
    </source>
</evidence>
<comment type="cofactor">
    <cofactor evidence="1">
        <name>[3Fe-4S] cluster</name>
        <dbReference type="ChEBI" id="CHEBI:21137"/>
    </cofactor>
</comment>
<evidence type="ECO:0000256" key="5">
    <source>
        <dbReference type="ARBA" id="ARBA00005163"/>
    </source>
</evidence>
<dbReference type="InterPro" id="IPR004489">
    <property type="entry name" value="Succ_DH/fum_Rdtase_Fe-S"/>
</dbReference>
<dbReference type="Gramene" id="OIT37013">
    <property type="protein sequence ID" value="OIT37013"/>
    <property type="gene ID" value="A4A49_03574"/>
</dbReference>
<comment type="caution">
    <text evidence="23">The sequence shown here is derived from an EMBL/GenBank/DDBJ whole genome shotgun (WGS) entry which is preliminary data.</text>
</comment>
<dbReference type="GO" id="GO:0051539">
    <property type="term" value="F:4 iron, 4 sulfur cluster binding"/>
    <property type="evidence" value="ECO:0007669"/>
    <property type="project" value="UniProtKB-KW"/>
</dbReference>
<keyword evidence="13" id="KW-0479">Metal-binding</keyword>
<evidence type="ECO:0000256" key="21">
    <source>
        <dbReference type="ARBA" id="ARBA00049220"/>
    </source>
</evidence>
<evidence type="ECO:0000256" key="4">
    <source>
        <dbReference type="ARBA" id="ARBA00004637"/>
    </source>
</evidence>
<evidence type="ECO:0000256" key="14">
    <source>
        <dbReference type="ARBA" id="ARBA00022982"/>
    </source>
</evidence>
<dbReference type="EC" id="1.3.5.1" evidence="8"/>
<evidence type="ECO:0000256" key="6">
    <source>
        <dbReference type="ARBA" id="ARBA00009433"/>
    </source>
</evidence>
<dbReference type="EMBL" id="MJEQ01000359">
    <property type="protein sequence ID" value="OIT37013.1"/>
    <property type="molecule type" value="Genomic_DNA"/>
</dbReference>
<dbReference type="PANTHER" id="PTHR11921">
    <property type="entry name" value="SUCCINATE DEHYDROGENASE IRON-SULFUR PROTEIN"/>
    <property type="match status" value="1"/>
</dbReference>
<keyword evidence="12" id="KW-0001">2Fe-2S</keyword>
<comment type="cofactor">
    <cofactor evidence="20">
        <name>[2Fe-2S] cluster</name>
        <dbReference type="ChEBI" id="CHEBI:190135"/>
    </cofactor>
</comment>
<dbReference type="PROSITE" id="PS51379">
    <property type="entry name" value="4FE4S_FER_2"/>
    <property type="match status" value="1"/>
</dbReference>
<dbReference type="InterPro" id="IPR009051">
    <property type="entry name" value="Helical_ferredxn"/>
</dbReference>
<evidence type="ECO:0000256" key="20">
    <source>
        <dbReference type="ARBA" id="ARBA00034078"/>
    </source>
</evidence>
<dbReference type="InterPro" id="IPR017900">
    <property type="entry name" value="4Fe4S_Fe_S_CS"/>
</dbReference>
<comment type="function">
    <text evidence="3">Iron-sulfur protein (IP) subunit of succinate dehydrogenase (SDH) that is involved in complex II of the mitochondrial electron transport chain and is responsible for transferring electrons from succinate to ubiquinone (coenzyme Q).</text>
</comment>
<comment type="subcellular location">
    <subcellularLocation>
        <location evidence="4">Mitochondrion inner membrane</location>
        <topology evidence="4">Peripheral membrane protein</topology>
    </subcellularLocation>
</comment>
<protein>
    <recommendedName>
        <fullName evidence="8">succinate dehydrogenase</fullName>
        <ecNumber evidence="8">1.3.5.1</ecNumber>
    </recommendedName>
    <alternativeName>
        <fullName evidence="19">Iron-sulfur subunit of complex II</fullName>
    </alternativeName>
</protein>
<dbReference type="PROSITE" id="PS00198">
    <property type="entry name" value="4FE4S_FER_1"/>
    <property type="match status" value="1"/>
</dbReference>
<dbReference type="NCBIfam" id="TIGR00384">
    <property type="entry name" value="dhsB"/>
    <property type="match status" value="1"/>
</dbReference>
<dbReference type="AlphaFoldDB" id="A0A314L634"/>
<dbReference type="GO" id="GO:0051538">
    <property type="term" value="F:3 iron, 4 sulfur cluster binding"/>
    <property type="evidence" value="ECO:0007669"/>
    <property type="project" value="UniProtKB-KW"/>
</dbReference>
<dbReference type="GO" id="GO:0045273">
    <property type="term" value="C:respiratory chain complex II (succinate dehydrogenase)"/>
    <property type="evidence" value="ECO:0007669"/>
    <property type="project" value="UniProtKB-ARBA"/>
</dbReference>
<organism evidence="23 24">
    <name type="scientific">Nicotiana attenuata</name>
    <name type="common">Coyote tobacco</name>
    <dbReference type="NCBI Taxonomy" id="49451"/>
    <lineage>
        <taxon>Eukaryota</taxon>
        <taxon>Viridiplantae</taxon>
        <taxon>Streptophyta</taxon>
        <taxon>Embryophyta</taxon>
        <taxon>Tracheophyta</taxon>
        <taxon>Spermatophyta</taxon>
        <taxon>Magnoliopsida</taxon>
        <taxon>eudicotyledons</taxon>
        <taxon>Gunneridae</taxon>
        <taxon>Pentapetalae</taxon>
        <taxon>asterids</taxon>
        <taxon>lamiids</taxon>
        <taxon>Solanales</taxon>
        <taxon>Solanaceae</taxon>
        <taxon>Nicotianoideae</taxon>
        <taxon>Nicotianeae</taxon>
        <taxon>Nicotiana</taxon>
    </lineage>
</organism>
<evidence type="ECO:0000256" key="13">
    <source>
        <dbReference type="ARBA" id="ARBA00022723"/>
    </source>
</evidence>
<comment type="similarity">
    <text evidence="6">Belongs to the succinate dehydrogenase/fumarate reductase iron-sulfur protein family.</text>
</comment>
<keyword evidence="16" id="KW-0408">Iron</keyword>
<keyword evidence="9" id="KW-0813">Transport</keyword>
<dbReference type="PANTHER" id="PTHR11921:SF40">
    <property type="entry name" value="SUCCINATE DEHYDROGENASE [UBIQUINONE] IRON-SULFUR SUBUNIT 3, MITOCHONDRIAL"/>
    <property type="match status" value="1"/>
</dbReference>
<keyword evidence="17" id="KW-0411">Iron-sulfur</keyword>
<comment type="subunit">
    <text evidence="7">Component of complex II composed of eight subunits in plants: four classical SDH subunits SDH1, SDH2, SDH3 and SDH4 (a flavoprotein (FP), an iron-sulfur protein (IP), and a cytochrome b composed of a large and a small subunit.), as well as four subunits unknown in mitochondria from bacteria and heterotrophic eukaryotes.</text>
</comment>
<gene>
    <name evidence="23" type="primary">SDH2-3</name>
    <name evidence="23" type="ORF">A4A49_03574</name>
</gene>
<evidence type="ECO:0000256" key="7">
    <source>
        <dbReference type="ARBA" id="ARBA00011313"/>
    </source>
</evidence>
<evidence type="ECO:0000256" key="2">
    <source>
        <dbReference type="ARBA" id="ARBA00001966"/>
    </source>
</evidence>
<comment type="pathway">
    <text evidence="5">Carbohydrate metabolism; tricarboxylic acid cycle.</text>
</comment>
<dbReference type="GO" id="GO:0051537">
    <property type="term" value="F:2 iron, 2 sulfur cluster binding"/>
    <property type="evidence" value="ECO:0007669"/>
    <property type="project" value="UniProtKB-KW"/>
</dbReference>
<dbReference type="Pfam" id="PF13534">
    <property type="entry name" value="Fer4_17"/>
    <property type="match status" value="1"/>
</dbReference>
<evidence type="ECO:0000256" key="17">
    <source>
        <dbReference type="ARBA" id="ARBA00023014"/>
    </source>
</evidence>
<evidence type="ECO:0000256" key="1">
    <source>
        <dbReference type="ARBA" id="ARBA00001927"/>
    </source>
</evidence>
<keyword evidence="11" id="KW-0816">Tricarboxylic acid cycle</keyword>